<dbReference type="Proteomes" id="UP000501338">
    <property type="component" value="Chromosome"/>
</dbReference>
<dbReference type="SUPFAM" id="SSF47598">
    <property type="entry name" value="Ribbon-helix-helix"/>
    <property type="match status" value="1"/>
</dbReference>
<accession>A0ABX6JLW8</accession>
<proteinExistence type="predicted"/>
<keyword evidence="2" id="KW-1185">Reference proteome</keyword>
<evidence type="ECO:0008006" key="3">
    <source>
        <dbReference type="Google" id="ProtNLM"/>
    </source>
</evidence>
<organism evidence="1 2">
    <name type="scientific">Proteus terrae subsp. cibarius</name>
    <dbReference type="NCBI Taxonomy" id="626774"/>
    <lineage>
        <taxon>Bacteria</taxon>
        <taxon>Pseudomonadati</taxon>
        <taxon>Pseudomonadota</taxon>
        <taxon>Gammaproteobacteria</taxon>
        <taxon>Enterobacterales</taxon>
        <taxon>Morganellaceae</taxon>
        <taxon>Proteus</taxon>
    </lineage>
</organism>
<name>A0ABX6JLW8_9GAMM</name>
<evidence type="ECO:0000313" key="2">
    <source>
        <dbReference type="Proteomes" id="UP000501338"/>
    </source>
</evidence>
<dbReference type="Gene3D" id="1.10.1220.10">
    <property type="entry name" value="Met repressor-like"/>
    <property type="match status" value="1"/>
</dbReference>
<dbReference type="RefSeq" id="WP_156733311.1">
    <property type="nucleotide sequence ID" value="NZ_CP045008.1"/>
</dbReference>
<dbReference type="InterPro" id="IPR010985">
    <property type="entry name" value="Ribbon_hlx_hlx"/>
</dbReference>
<evidence type="ECO:0000313" key="1">
    <source>
        <dbReference type="EMBL" id="QIF90169.1"/>
    </source>
</evidence>
<dbReference type="EMBL" id="CP047340">
    <property type="protein sequence ID" value="QIF90169.1"/>
    <property type="molecule type" value="Genomic_DNA"/>
</dbReference>
<reference evidence="1 2" key="1">
    <citation type="submission" date="2020-01" db="EMBL/GenBank/DDBJ databases">
        <title>The genomic epidemiology of tigecycline resistance gene tet(X) variants in a swine farm in China.</title>
        <authorList>
            <person name="Peng K."/>
            <person name="Li R."/>
        </authorList>
    </citation>
    <scope>NUCLEOTIDE SEQUENCE [LARGE SCALE GENOMIC DNA]</scope>
    <source>
        <strain evidence="1 2">ZF1</strain>
    </source>
</reference>
<sequence length="56" mass="6557">MKNESKVANPTQVRIPHELKDGIERTAKKYMRSKQADIIYRLKLVDEMEKNGEIVI</sequence>
<dbReference type="InterPro" id="IPR013321">
    <property type="entry name" value="Arc_rbn_hlx_hlx"/>
</dbReference>
<gene>
    <name evidence="1" type="ORF">GTH23_09000</name>
</gene>
<protein>
    <recommendedName>
        <fullName evidence="3">Arc family DNA-binding protein</fullName>
    </recommendedName>
</protein>